<evidence type="ECO:0000313" key="1">
    <source>
        <dbReference type="EMBL" id="MDP9890030.1"/>
    </source>
</evidence>
<dbReference type="Proteomes" id="UP001226577">
    <property type="component" value="Unassembled WGS sequence"/>
</dbReference>
<protein>
    <submittedName>
        <fullName evidence="1">Uncharacterized protein</fullName>
    </submittedName>
</protein>
<reference evidence="1 2" key="1">
    <citation type="submission" date="2023-07" db="EMBL/GenBank/DDBJ databases">
        <title>Sorghum-associated microbial communities from plants grown in Nebraska, USA.</title>
        <authorList>
            <person name="Schachtman D."/>
        </authorList>
    </citation>
    <scope>NUCLEOTIDE SEQUENCE [LARGE SCALE GENOMIC DNA]</scope>
    <source>
        <strain evidence="1 2">CC222</strain>
    </source>
</reference>
<organism evidence="1 2">
    <name type="scientific">Pseudarthrobacter enclensis</name>
    <dbReference type="NCBI Taxonomy" id="993070"/>
    <lineage>
        <taxon>Bacteria</taxon>
        <taxon>Bacillati</taxon>
        <taxon>Actinomycetota</taxon>
        <taxon>Actinomycetes</taxon>
        <taxon>Micrococcales</taxon>
        <taxon>Micrococcaceae</taxon>
        <taxon>Pseudarthrobacter</taxon>
    </lineage>
</organism>
<evidence type="ECO:0000313" key="2">
    <source>
        <dbReference type="Proteomes" id="UP001226577"/>
    </source>
</evidence>
<comment type="caution">
    <text evidence="1">The sequence shown here is derived from an EMBL/GenBank/DDBJ whole genome shotgun (WGS) entry which is preliminary data.</text>
</comment>
<dbReference type="EMBL" id="JAUSRE010000022">
    <property type="protein sequence ID" value="MDP9890030.1"/>
    <property type="molecule type" value="Genomic_DNA"/>
</dbReference>
<name>A0ABT9RXR1_9MICC</name>
<gene>
    <name evidence="1" type="ORF">J2X98_003642</name>
</gene>
<sequence>MAIQKLAQGGRPSKGPRHTFVVKPDLARAEKLRAIMEILGTNAVDYLTPLVARHIDSIDLEELRNQETLPIPKAS</sequence>
<accession>A0ABT9RXR1</accession>
<proteinExistence type="predicted"/>
<keyword evidence="2" id="KW-1185">Reference proteome</keyword>